<evidence type="ECO:0000256" key="4">
    <source>
        <dbReference type="ARBA" id="ARBA00022833"/>
    </source>
</evidence>
<dbReference type="PROSITE" id="PS50249">
    <property type="entry name" value="MPN"/>
    <property type="match status" value="1"/>
</dbReference>
<dbReference type="NCBIfam" id="TIGR00608">
    <property type="entry name" value="radc"/>
    <property type="match status" value="1"/>
</dbReference>
<dbReference type="GO" id="GO:0008237">
    <property type="term" value="F:metallopeptidase activity"/>
    <property type="evidence" value="ECO:0007669"/>
    <property type="project" value="UniProtKB-KW"/>
</dbReference>
<keyword evidence="3" id="KW-0378">Hydrolase</keyword>
<dbReference type="InterPro" id="IPR001405">
    <property type="entry name" value="UPF0758"/>
</dbReference>
<dbReference type="InterPro" id="IPR037518">
    <property type="entry name" value="MPN"/>
</dbReference>
<keyword evidence="2" id="KW-0479">Metal-binding</keyword>
<keyword evidence="1" id="KW-0645">Protease</keyword>
<dbReference type="PROSITE" id="PS01302">
    <property type="entry name" value="UPF0758"/>
    <property type="match status" value="1"/>
</dbReference>
<dbReference type="AlphaFoldDB" id="A0A644ZF37"/>
<evidence type="ECO:0000256" key="5">
    <source>
        <dbReference type="ARBA" id="ARBA00023049"/>
    </source>
</evidence>
<protein>
    <recommendedName>
        <fullName evidence="6">MPN domain-containing protein</fullName>
    </recommendedName>
</protein>
<dbReference type="NCBIfam" id="NF000642">
    <property type="entry name" value="PRK00024.1"/>
    <property type="match status" value="1"/>
</dbReference>
<dbReference type="GO" id="GO:0046872">
    <property type="term" value="F:metal ion binding"/>
    <property type="evidence" value="ECO:0007669"/>
    <property type="project" value="UniProtKB-KW"/>
</dbReference>
<dbReference type="CDD" id="cd08071">
    <property type="entry name" value="MPN_DUF2466"/>
    <property type="match status" value="1"/>
</dbReference>
<sequence>MQKRISIKEWSKDERPREKFMEKGAATLSDSELLAILISSGTKEESALDISRNIMRKCDNNLRELSRYNYEQLKQIRGLGPTKAVTLLAAFELGKRFMVASGKEMPGIKSSEYAAGIISPLLRDLNHEECWVLYLNRANKLIAKERLSIGGISSTIVDVKIVVRNALDKLASSIILVHNHPSGNPNPGENDKMQTKLLKDAASLFDITLLDHLIIAGDGYFSFADDGMI</sequence>
<evidence type="ECO:0000256" key="1">
    <source>
        <dbReference type="ARBA" id="ARBA00022670"/>
    </source>
</evidence>
<accession>A0A644ZF37</accession>
<reference evidence="7" key="1">
    <citation type="submission" date="2019-08" db="EMBL/GenBank/DDBJ databases">
        <authorList>
            <person name="Kucharzyk K."/>
            <person name="Murdoch R.W."/>
            <person name="Higgins S."/>
            <person name="Loffler F."/>
        </authorList>
    </citation>
    <scope>NUCLEOTIDE SEQUENCE</scope>
</reference>
<evidence type="ECO:0000256" key="2">
    <source>
        <dbReference type="ARBA" id="ARBA00022723"/>
    </source>
</evidence>
<feature type="domain" description="MPN" evidence="6">
    <location>
        <begin position="106"/>
        <end position="229"/>
    </location>
</feature>
<dbReference type="InterPro" id="IPR020891">
    <property type="entry name" value="UPF0758_CS"/>
</dbReference>
<name>A0A644ZF37_9ZZZZ</name>
<proteinExistence type="predicted"/>
<dbReference type="Pfam" id="PF20582">
    <property type="entry name" value="UPF0758_N"/>
    <property type="match status" value="1"/>
</dbReference>
<dbReference type="InterPro" id="IPR025657">
    <property type="entry name" value="RadC_JAB"/>
</dbReference>
<dbReference type="PANTHER" id="PTHR30471">
    <property type="entry name" value="DNA REPAIR PROTEIN RADC"/>
    <property type="match status" value="1"/>
</dbReference>
<keyword evidence="5" id="KW-0482">Metalloprotease</keyword>
<comment type="caution">
    <text evidence="7">The sequence shown here is derived from an EMBL/GenBank/DDBJ whole genome shotgun (WGS) entry which is preliminary data.</text>
</comment>
<organism evidence="7">
    <name type="scientific">bioreactor metagenome</name>
    <dbReference type="NCBI Taxonomy" id="1076179"/>
    <lineage>
        <taxon>unclassified sequences</taxon>
        <taxon>metagenomes</taxon>
        <taxon>ecological metagenomes</taxon>
    </lineage>
</organism>
<dbReference type="Gene3D" id="3.40.140.10">
    <property type="entry name" value="Cytidine Deaminase, domain 2"/>
    <property type="match status" value="1"/>
</dbReference>
<evidence type="ECO:0000256" key="3">
    <source>
        <dbReference type="ARBA" id="ARBA00022801"/>
    </source>
</evidence>
<dbReference type="InterPro" id="IPR046778">
    <property type="entry name" value="UPF0758_N"/>
</dbReference>
<dbReference type="EMBL" id="VSSQ01008453">
    <property type="protein sequence ID" value="MPM38908.1"/>
    <property type="molecule type" value="Genomic_DNA"/>
</dbReference>
<gene>
    <name evidence="7" type="ORF">SDC9_85539</name>
</gene>
<evidence type="ECO:0000259" key="6">
    <source>
        <dbReference type="PROSITE" id="PS50249"/>
    </source>
</evidence>
<dbReference type="PANTHER" id="PTHR30471:SF3">
    <property type="entry name" value="UPF0758 PROTEIN YEES-RELATED"/>
    <property type="match status" value="1"/>
</dbReference>
<dbReference type="Pfam" id="PF04002">
    <property type="entry name" value="RadC"/>
    <property type="match status" value="1"/>
</dbReference>
<dbReference type="GO" id="GO:0006508">
    <property type="term" value="P:proteolysis"/>
    <property type="evidence" value="ECO:0007669"/>
    <property type="project" value="UniProtKB-KW"/>
</dbReference>
<keyword evidence="4" id="KW-0862">Zinc</keyword>
<evidence type="ECO:0000313" key="7">
    <source>
        <dbReference type="EMBL" id="MPM38908.1"/>
    </source>
</evidence>